<dbReference type="PANTHER" id="PTHR11609:SF5">
    <property type="entry name" value="PHOSPHORIBOSYLAMINOIMIDAZOLE CARBOXYLASE"/>
    <property type="match status" value="1"/>
</dbReference>
<feature type="binding site" evidence="5">
    <location>
        <position position="192"/>
    </location>
    <ligand>
        <name>ATP</name>
        <dbReference type="ChEBI" id="CHEBI:30616"/>
    </ligand>
</feature>
<dbReference type="STRING" id="167539.Pro_1008"/>
<dbReference type="NCBIfam" id="TIGR01161">
    <property type="entry name" value="purK"/>
    <property type="match status" value="1"/>
</dbReference>
<dbReference type="HOGENOM" id="CLU_011534_0_2_3"/>
<dbReference type="GO" id="GO:0004638">
    <property type="term" value="F:phosphoribosylaminoimidazole carboxylase activity"/>
    <property type="evidence" value="ECO:0007669"/>
    <property type="project" value="InterPro"/>
</dbReference>
<proteinExistence type="inferred from homology"/>
<dbReference type="InterPro" id="IPR003135">
    <property type="entry name" value="ATP-grasp_carboxylate-amine"/>
</dbReference>
<comment type="subunit">
    <text evidence="5 6">Homodimer.</text>
</comment>
<dbReference type="InterPro" id="IPR011054">
    <property type="entry name" value="Rudment_hybrid_motif"/>
</dbReference>
<dbReference type="EnsemblBacteria" id="AAQ00053">
    <property type="protein sequence ID" value="AAQ00053"/>
    <property type="gene ID" value="Pro_1008"/>
</dbReference>
<dbReference type="GO" id="GO:0005524">
    <property type="term" value="F:ATP binding"/>
    <property type="evidence" value="ECO:0007669"/>
    <property type="project" value="UniProtKB-UniRule"/>
</dbReference>
<dbReference type="SUPFAM" id="SSF52440">
    <property type="entry name" value="PreATP-grasp domain"/>
    <property type="match status" value="1"/>
</dbReference>
<protein>
    <recommendedName>
        <fullName evidence="5 6">N5-carboxyaminoimidazole ribonucleotide synthase</fullName>
        <shortName evidence="5 6">N5-CAIR synthase</shortName>
        <ecNumber evidence="5 6">6.3.4.18</ecNumber>
    </recommendedName>
    <alternativeName>
        <fullName evidence="5 6">5-(carboxyamino)imidazole ribonucleotide synthetase</fullName>
    </alternativeName>
</protein>
<feature type="binding site" evidence="5">
    <location>
        <position position="149"/>
    </location>
    <ligand>
        <name>ATP</name>
        <dbReference type="ChEBI" id="CHEBI:30616"/>
    </ligand>
</feature>
<name>Q7VBT4_PROMA</name>
<evidence type="ECO:0000313" key="9">
    <source>
        <dbReference type="Proteomes" id="UP000001420"/>
    </source>
</evidence>
<dbReference type="UniPathway" id="UPA00074">
    <property type="reaction ID" value="UER00942"/>
</dbReference>
<comment type="similarity">
    <text evidence="5 6">Belongs to the PurK/PurT family.</text>
</comment>
<comment type="pathway">
    <text evidence="5 6">Purine metabolism; IMP biosynthesis via de novo pathway; 5-amino-1-(5-phospho-D-ribosyl)imidazole-4-carboxylate from 5-amino-1-(5-phospho-D-ribosyl)imidazole (N5-CAIR route): step 1/2.</text>
</comment>
<keyword evidence="2 5" id="KW-0547">Nucleotide-binding</keyword>
<gene>
    <name evidence="5 6 8" type="primary">purK</name>
    <name evidence="8" type="ordered locus">Pro_1008</name>
</gene>
<evidence type="ECO:0000256" key="5">
    <source>
        <dbReference type="HAMAP-Rule" id="MF_01928"/>
    </source>
</evidence>
<dbReference type="SUPFAM" id="SSF56059">
    <property type="entry name" value="Glutathione synthetase ATP-binding domain-like"/>
    <property type="match status" value="1"/>
</dbReference>
<dbReference type="InterPro" id="IPR054350">
    <property type="entry name" value="PurT/PurK_preATP-grasp"/>
</dbReference>
<comment type="function">
    <text evidence="6">Catalyzes the ATP-dependent conversion of 5-aminoimidazole ribonucleotide (AIR) and HCO(3)- to N5-carboxyaminoimidazole ribonucleotide (N5-CAIR).</text>
</comment>
<dbReference type="GO" id="GO:0046872">
    <property type="term" value="F:metal ion binding"/>
    <property type="evidence" value="ECO:0007669"/>
    <property type="project" value="InterPro"/>
</dbReference>
<dbReference type="EC" id="6.3.4.18" evidence="5 6"/>
<dbReference type="KEGG" id="pma:Pro_1008"/>
<keyword evidence="3 5" id="KW-0658">Purine biosynthesis</keyword>
<keyword evidence="4 5" id="KW-0067">ATP-binding</keyword>
<dbReference type="Pfam" id="PF02222">
    <property type="entry name" value="ATP-grasp"/>
    <property type="match status" value="1"/>
</dbReference>
<dbReference type="GO" id="GO:0005829">
    <property type="term" value="C:cytosol"/>
    <property type="evidence" value="ECO:0007669"/>
    <property type="project" value="TreeGrafter"/>
</dbReference>
<dbReference type="InterPro" id="IPR005875">
    <property type="entry name" value="PurK"/>
</dbReference>
<feature type="binding site" evidence="5">
    <location>
        <begin position="268"/>
        <end position="269"/>
    </location>
    <ligand>
        <name>ATP</name>
        <dbReference type="ChEBI" id="CHEBI:30616"/>
    </ligand>
</feature>
<dbReference type="Proteomes" id="UP000001420">
    <property type="component" value="Chromosome"/>
</dbReference>
<accession>Q7VBT4</accession>
<organism evidence="8 9">
    <name type="scientific">Prochlorococcus marinus (strain SARG / CCMP1375 / SS120)</name>
    <dbReference type="NCBI Taxonomy" id="167539"/>
    <lineage>
        <taxon>Bacteria</taxon>
        <taxon>Bacillati</taxon>
        <taxon>Cyanobacteriota</taxon>
        <taxon>Cyanophyceae</taxon>
        <taxon>Synechococcales</taxon>
        <taxon>Prochlorococcaceae</taxon>
        <taxon>Prochlorococcus</taxon>
    </lineage>
</organism>
<dbReference type="EMBL" id="AE017126">
    <property type="protein sequence ID" value="AAQ00053.1"/>
    <property type="molecule type" value="Genomic_DNA"/>
</dbReference>
<dbReference type="PANTHER" id="PTHR11609">
    <property type="entry name" value="PURINE BIOSYNTHESIS PROTEIN 6/7, PUR6/7"/>
    <property type="match status" value="1"/>
</dbReference>
<dbReference type="RefSeq" id="WP_011125160.1">
    <property type="nucleotide sequence ID" value="NC_005042.1"/>
</dbReference>
<comment type="function">
    <text evidence="5">Catalyzes the ATP-dependent conversion of 5-aminoimidazole ribonucleotide (AIR) and HCO(3)(-) to N5-carboxyaminoimidazole ribonucleotide (N5-CAIR).</text>
</comment>
<reference evidence="8 9" key="1">
    <citation type="journal article" date="2003" name="Proc. Natl. Acad. Sci. U.S.A.">
        <title>Genome sequence of the cyanobacterium Prochlorococcus marinus SS120, a nearly minimal oxyphototrophic genome.</title>
        <authorList>
            <person name="Dufresne A."/>
            <person name="Salanoubat M."/>
            <person name="Partensky F."/>
            <person name="Artiguenave F."/>
            <person name="Axmann I.M."/>
            <person name="Barbe V."/>
            <person name="Duprat S."/>
            <person name="Galperin M.Y."/>
            <person name="Koonin E.V."/>
            <person name="Le Gall F."/>
            <person name="Makarova K.S."/>
            <person name="Ostrowski M."/>
            <person name="Oztas S."/>
            <person name="Robert C."/>
            <person name="Rogozin I.B."/>
            <person name="Scanlan D.J."/>
            <person name="Tandeau de Marsac N."/>
            <person name="Weissenbach J."/>
            <person name="Wincker P."/>
            <person name="Wolf Y.I."/>
            <person name="Hess W.R."/>
        </authorList>
    </citation>
    <scope>NUCLEOTIDE SEQUENCE [LARGE SCALE GENOMIC DNA]</scope>
    <source>
        <strain evidence="9">SARG / CCMP1375 / SS120</strain>
    </source>
</reference>
<dbReference type="NCBIfam" id="NF004679">
    <property type="entry name" value="PRK06019.1-5"/>
    <property type="match status" value="1"/>
</dbReference>
<dbReference type="PROSITE" id="PS50975">
    <property type="entry name" value="ATP_GRASP"/>
    <property type="match status" value="1"/>
</dbReference>
<dbReference type="GO" id="GO:0006189">
    <property type="term" value="P:'de novo' IMP biosynthetic process"/>
    <property type="evidence" value="ECO:0007669"/>
    <property type="project" value="UniProtKB-UniRule"/>
</dbReference>
<dbReference type="GO" id="GO:0034028">
    <property type="term" value="F:5-(carboxyamino)imidazole ribonucleotide synthase activity"/>
    <property type="evidence" value="ECO:0007669"/>
    <property type="project" value="UniProtKB-UniRule"/>
</dbReference>
<dbReference type="PATRIC" id="fig|167539.5.peg.1059"/>
<dbReference type="eggNOG" id="COG0026">
    <property type="taxonomic scope" value="Bacteria"/>
</dbReference>
<comment type="caution">
    <text evidence="5">Lacks conserved residue(s) required for the propagation of feature annotation.</text>
</comment>
<dbReference type="Pfam" id="PF22660">
    <property type="entry name" value="RS_preATP-grasp-like"/>
    <property type="match status" value="1"/>
</dbReference>
<comment type="catalytic activity">
    <reaction evidence="5 6">
        <text>5-amino-1-(5-phospho-beta-D-ribosyl)imidazole + hydrogencarbonate + ATP = 5-carboxyamino-1-(5-phospho-D-ribosyl)imidazole + ADP + phosphate + 2 H(+)</text>
        <dbReference type="Rhea" id="RHEA:19317"/>
        <dbReference type="ChEBI" id="CHEBI:15378"/>
        <dbReference type="ChEBI" id="CHEBI:17544"/>
        <dbReference type="ChEBI" id="CHEBI:30616"/>
        <dbReference type="ChEBI" id="CHEBI:43474"/>
        <dbReference type="ChEBI" id="CHEBI:58730"/>
        <dbReference type="ChEBI" id="CHEBI:137981"/>
        <dbReference type="ChEBI" id="CHEBI:456216"/>
        <dbReference type="EC" id="6.3.4.18"/>
    </reaction>
</comment>
<dbReference type="InterPro" id="IPR016185">
    <property type="entry name" value="PreATP-grasp_dom_sf"/>
</dbReference>
<dbReference type="OrthoDB" id="9804625at2"/>
<evidence type="ECO:0000259" key="7">
    <source>
        <dbReference type="PROSITE" id="PS50975"/>
    </source>
</evidence>
<evidence type="ECO:0000256" key="3">
    <source>
        <dbReference type="ARBA" id="ARBA00022755"/>
    </source>
</evidence>
<evidence type="ECO:0000313" key="8">
    <source>
        <dbReference type="EMBL" id="AAQ00053.1"/>
    </source>
</evidence>
<evidence type="ECO:0000256" key="6">
    <source>
        <dbReference type="RuleBase" id="RU361200"/>
    </source>
</evidence>
<dbReference type="InterPro" id="IPR011761">
    <property type="entry name" value="ATP-grasp"/>
</dbReference>
<dbReference type="InterPro" id="IPR013815">
    <property type="entry name" value="ATP_grasp_subdomain_1"/>
</dbReference>
<evidence type="ECO:0000256" key="4">
    <source>
        <dbReference type="ARBA" id="ARBA00022840"/>
    </source>
</evidence>
<dbReference type="Pfam" id="PF17769">
    <property type="entry name" value="PurK_C"/>
    <property type="match status" value="1"/>
</dbReference>
<keyword evidence="9" id="KW-1185">Reference proteome</keyword>
<evidence type="ECO:0000256" key="2">
    <source>
        <dbReference type="ARBA" id="ARBA00022741"/>
    </source>
</evidence>
<evidence type="ECO:0000256" key="1">
    <source>
        <dbReference type="ARBA" id="ARBA00022598"/>
    </source>
</evidence>
<feature type="domain" description="ATP-grasp" evidence="7">
    <location>
        <begin position="112"/>
        <end position="298"/>
    </location>
</feature>
<dbReference type="Gene3D" id="3.30.1490.20">
    <property type="entry name" value="ATP-grasp fold, A domain"/>
    <property type="match status" value="1"/>
</dbReference>
<sequence>MENNDHQNFCIGVVGGGQLAQMLAKAGKKLGVDLIVQTRSENDPAVQNANGLVLSDTNDINGTRQLAQKTSCITFENEWVDIEGLSLLEDSGVTFIPKLSAMSPLINKLSQRKLLKKLNIPGPEWLSLSSFKISDLKLEANWKFPLMAKSSFGGYDGKGTMVINDFSDLKTLLQQVNPKQWFLEKWINYDKELSLVVSRDLFGEVRTFPLVETFQTNQICNWVLAPADVIHPVIAMANNIAISLVRELNYTGVLAIEFFYGNDGLLVNEIAPRTHNSAHLSIEACASSQFEHQIAIAARKPVKSTELIAPGAIMVNLLGFKDSENIVERRLQLLKKINGVNLHWYNKENNIPGRKLGHVTKLLSSIDIKQRRNEALQVLNQIRSIWPMT</sequence>
<feature type="binding site" evidence="5">
    <location>
        <begin position="184"/>
        <end position="187"/>
    </location>
    <ligand>
        <name>ATP</name>
        <dbReference type="ChEBI" id="CHEBI:30616"/>
    </ligand>
</feature>
<dbReference type="AlphaFoldDB" id="Q7VBT4"/>
<keyword evidence="1 5" id="KW-0436">Ligase</keyword>
<dbReference type="HAMAP" id="MF_01928">
    <property type="entry name" value="PurK"/>
    <property type="match status" value="1"/>
</dbReference>
<dbReference type="Gene3D" id="3.40.50.20">
    <property type="match status" value="1"/>
</dbReference>
<dbReference type="Gene3D" id="3.30.470.20">
    <property type="entry name" value="ATP-grasp fold, B domain"/>
    <property type="match status" value="1"/>
</dbReference>
<feature type="binding site" evidence="5">
    <location>
        <position position="108"/>
    </location>
    <ligand>
        <name>ATP</name>
        <dbReference type="ChEBI" id="CHEBI:30616"/>
    </ligand>
</feature>
<dbReference type="InterPro" id="IPR040686">
    <property type="entry name" value="PurK_C"/>
</dbReference>
<dbReference type="SUPFAM" id="SSF51246">
    <property type="entry name" value="Rudiment single hybrid motif"/>
    <property type="match status" value="1"/>
</dbReference>